<organism evidence="3 4">
    <name type="scientific">Fomitopsis schrenkii</name>
    <name type="common">Brown rot fungus</name>
    <dbReference type="NCBI Taxonomy" id="2126942"/>
    <lineage>
        <taxon>Eukaryota</taxon>
        <taxon>Fungi</taxon>
        <taxon>Dikarya</taxon>
        <taxon>Basidiomycota</taxon>
        <taxon>Agaricomycotina</taxon>
        <taxon>Agaricomycetes</taxon>
        <taxon>Polyporales</taxon>
        <taxon>Fomitopsis</taxon>
    </lineage>
</organism>
<dbReference type="GO" id="GO:0016838">
    <property type="term" value="F:carbon-oxygen lyase activity, acting on phosphates"/>
    <property type="evidence" value="ECO:0007669"/>
    <property type="project" value="InterPro"/>
</dbReference>
<evidence type="ECO:0008006" key="5">
    <source>
        <dbReference type="Google" id="ProtNLM"/>
    </source>
</evidence>
<dbReference type="Pfam" id="PF06330">
    <property type="entry name" value="TRI5"/>
    <property type="match status" value="1"/>
</dbReference>
<accession>S8DNN3</accession>
<dbReference type="OrthoDB" id="2998174at2759"/>
<dbReference type="InParanoid" id="S8DNN3"/>
<keyword evidence="4" id="KW-1185">Reference proteome</keyword>
<dbReference type="InterPro" id="IPR024652">
    <property type="entry name" value="Trichodiene_synth"/>
</dbReference>
<keyword evidence="2" id="KW-0456">Lyase</keyword>
<dbReference type="SFLD" id="SFLDG01021">
    <property type="entry name" value="Trichodiene_Synthase_Like"/>
    <property type="match status" value="1"/>
</dbReference>
<evidence type="ECO:0000256" key="2">
    <source>
        <dbReference type="ARBA" id="ARBA00023239"/>
    </source>
</evidence>
<dbReference type="SFLD" id="SFLDS00005">
    <property type="entry name" value="Isoprenoid_Synthase_Type_I"/>
    <property type="match status" value="1"/>
</dbReference>
<dbReference type="Proteomes" id="UP000015241">
    <property type="component" value="Unassembled WGS sequence"/>
</dbReference>
<gene>
    <name evidence="3" type="ORF">FOMPIDRAFT_1033459</name>
</gene>
<comment type="similarity">
    <text evidence="1">Belongs to the trichodiene synthase family.</text>
</comment>
<dbReference type="Gene3D" id="1.10.600.10">
    <property type="entry name" value="Farnesyl Diphosphate Synthase"/>
    <property type="match status" value="1"/>
</dbReference>
<evidence type="ECO:0000313" key="3">
    <source>
        <dbReference type="EMBL" id="EPS94197.1"/>
    </source>
</evidence>
<dbReference type="STRING" id="743788.S8DNN3"/>
<dbReference type="AlphaFoldDB" id="S8DNN3"/>
<reference evidence="3 4" key="1">
    <citation type="journal article" date="2012" name="Science">
        <title>The Paleozoic origin of enzymatic lignin decomposition reconstructed from 31 fungal genomes.</title>
        <authorList>
            <person name="Floudas D."/>
            <person name="Binder M."/>
            <person name="Riley R."/>
            <person name="Barry K."/>
            <person name="Blanchette R.A."/>
            <person name="Henrissat B."/>
            <person name="Martinez A.T."/>
            <person name="Otillar R."/>
            <person name="Spatafora J.W."/>
            <person name="Yadav J.S."/>
            <person name="Aerts A."/>
            <person name="Benoit I."/>
            <person name="Boyd A."/>
            <person name="Carlson A."/>
            <person name="Copeland A."/>
            <person name="Coutinho P.M."/>
            <person name="de Vries R.P."/>
            <person name="Ferreira P."/>
            <person name="Findley K."/>
            <person name="Foster B."/>
            <person name="Gaskell J."/>
            <person name="Glotzer D."/>
            <person name="Gorecki P."/>
            <person name="Heitman J."/>
            <person name="Hesse C."/>
            <person name="Hori C."/>
            <person name="Igarashi K."/>
            <person name="Jurgens J.A."/>
            <person name="Kallen N."/>
            <person name="Kersten P."/>
            <person name="Kohler A."/>
            <person name="Kuees U."/>
            <person name="Kumar T.K.A."/>
            <person name="Kuo A."/>
            <person name="LaButti K."/>
            <person name="Larrondo L.F."/>
            <person name="Lindquist E."/>
            <person name="Ling A."/>
            <person name="Lombard V."/>
            <person name="Lucas S."/>
            <person name="Lundell T."/>
            <person name="Martin R."/>
            <person name="McLaughlin D.J."/>
            <person name="Morgenstern I."/>
            <person name="Morin E."/>
            <person name="Murat C."/>
            <person name="Nagy L.G."/>
            <person name="Nolan M."/>
            <person name="Ohm R.A."/>
            <person name="Patyshakuliyeva A."/>
            <person name="Rokas A."/>
            <person name="Ruiz-Duenas F.J."/>
            <person name="Sabat G."/>
            <person name="Salamov A."/>
            <person name="Samejima M."/>
            <person name="Schmutz J."/>
            <person name="Slot J.C."/>
            <person name="St John F."/>
            <person name="Stenlid J."/>
            <person name="Sun H."/>
            <person name="Sun S."/>
            <person name="Syed K."/>
            <person name="Tsang A."/>
            <person name="Wiebenga A."/>
            <person name="Young D."/>
            <person name="Pisabarro A."/>
            <person name="Eastwood D.C."/>
            <person name="Martin F."/>
            <person name="Cullen D."/>
            <person name="Grigoriev I.V."/>
            <person name="Hibbett D.S."/>
        </authorList>
    </citation>
    <scope>NUCLEOTIDE SEQUENCE</scope>
    <source>
        <strain evidence="4">FP-58527</strain>
    </source>
</reference>
<dbReference type="eggNOG" id="ENOG502SQ3X">
    <property type="taxonomic scope" value="Eukaryota"/>
</dbReference>
<dbReference type="SUPFAM" id="SSF48576">
    <property type="entry name" value="Terpenoid synthases"/>
    <property type="match status" value="1"/>
</dbReference>
<proteinExistence type="inferred from homology"/>
<protein>
    <recommendedName>
        <fullName evidence="5">Terpenoid synthase</fullName>
    </recommendedName>
</protein>
<dbReference type="InterPro" id="IPR008949">
    <property type="entry name" value="Isoprenoid_synthase_dom_sf"/>
</dbReference>
<evidence type="ECO:0000313" key="4">
    <source>
        <dbReference type="Proteomes" id="UP000015241"/>
    </source>
</evidence>
<name>S8DNN3_FOMSC</name>
<evidence type="ECO:0000256" key="1">
    <source>
        <dbReference type="ARBA" id="ARBA00007946"/>
    </source>
</evidence>
<dbReference type="EMBL" id="KE504241">
    <property type="protein sequence ID" value="EPS94197.1"/>
    <property type="molecule type" value="Genomic_DNA"/>
</dbReference>
<dbReference type="HOGENOM" id="CLU_052212_0_1_1"/>
<sequence length="354" mass="39570">MVSSPSTLSPPATVSGFLTSSAKEQISAVSREAIHNLIDGLHFTAFPASRDPELESRVVERIRSWGSDMLDLLRPYIPAATILTITCYAHIDDMDIKVQIVLFSALVIAMDDPSVLSSPSVRDFHRRLCMGAAQDDAGVVGRLLQVLLGEWDFYADFSATSIFTSVSQFVNGCLLEQISGEAQLACSSDALPFIAYRRNMSGLAEAFAYFIWDKKRFPHVEAYMQAIPDICWYQNHANDVLSFYKEELAGETGNYMSDRARASGISIQDTLQDVVDETIVIVERIRSILGEGPVRDAWESFASGWIAYHTHSPRYRLKELIDCEYIIIDGISQHPPRPRDQKAYTKSRVASDRL</sequence>